<feature type="domain" description="TOG" evidence="5">
    <location>
        <begin position="614"/>
        <end position="843"/>
    </location>
</feature>
<feature type="compositionally biased region" description="Polar residues" evidence="4">
    <location>
        <begin position="21"/>
        <end position="39"/>
    </location>
</feature>
<feature type="region of interest" description="Disordered" evidence="4">
    <location>
        <begin position="1"/>
        <end position="94"/>
    </location>
</feature>
<feature type="compositionally biased region" description="Polar residues" evidence="4">
    <location>
        <begin position="2713"/>
        <end position="2736"/>
    </location>
</feature>
<feature type="compositionally biased region" description="Polar residues" evidence="4">
    <location>
        <begin position="2219"/>
        <end position="2233"/>
    </location>
</feature>
<evidence type="ECO:0000256" key="1">
    <source>
        <dbReference type="ARBA" id="ARBA00004245"/>
    </source>
</evidence>
<feature type="region of interest" description="Disordered" evidence="4">
    <location>
        <begin position="2211"/>
        <end position="2233"/>
    </location>
</feature>
<dbReference type="GO" id="GO:0051010">
    <property type="term" value="F:microtubule plus-end binding"/>
    <property type="evidence" value="ECO:0007669"/>
    <property type="project" value="InterPro"/>
</dbReference>
<keyword evidence="6" id="KW-1185">Reference proteome</keyword>
<dbReference type="GO" id="GO:0061863">
    <property type="term" value="F:microtubule plus end polymerase"/>
    <property type="evidence" value="ECO:0007669"/>
    <property type="project" value="InterPro"/>
</dbReference>
<gene>
    <name evidence="7" type="primary">LOC34621953</name>
</gene>
<dbReference type="GO" id="GO:0046785">
    <property type="term" value="P:microtubule polymerization"/>
    <property type="evidence" value="ECO:0007669"/>
    <property type="project" value="InterPro"/>
</dbReference>
<dbReference type="InterPro" id="IPR011989">
    <property type="entry name" value="ARM-like"/>
</dbReference>
<evidence type="ECO:0000256" key="4">
    <source>
        <dbReference type="SAM" id="MobiDB-lite"/>
    </source>
</evidence>
<dbReference type="GeneID" id="34621953"/>
<feature type="compositionally biased region" description="Low complexity" evidence="4">
    <location>
        <begin position="172"/>
        <end position="206"/>
    </location>
</feature>
<name>A0A6P6RYI1_9EIME</name>
<sequence length="3017" mass="322154">MEQQEEEHHRAPPPNAPSLARATNGSSERKTSQSSSHATQDADPPRKRRLLFPKARPKKMQEFLGRRLDTFADSGEGRQDATPEEHTTTSSGIDGLVCSGASFEEAMAAAGVLGDVHQPQSQNSSGLSCDAKAIAKGIAVDEQKLKDAPAKADPPTSTGESASFARGPQDFGSLSSSSQGGSGASSGSRRAVSSIPPPISTSSSLLDSSCLGVQRLTLQSPTADQPAANNEAVGLPGGRSPPEKRPSSGPCDFAEEEDALHGMEALGDGGLGPLQKTEDFSEIPLATRLQAKAIKQRVHGCDEVVMRLGSCSSCRERIQLWDALVKPHLSGILKDTNALVGSKALEMLQALIKADDPSAGDTLFPAAAALPLLQQSGKLMICQLLSNPRHFSTCSELLLRLSQASAECAAETVALVAAAIQQLLEEKKGNVAAVKGQGVRVVGSCVELLLKMLQAFGLQLMVAVGGIQRLIHPLSSFAACSDKRVRTALASLAATALYFTRMTAGDAAAAAAKKVALDCLKGSKAMQSDVEQLLEKFASVPPPTPTLSIGGIIGGQEGDDSQAAACKNTDKSGGSLASMLVAETDVLRTVCQQQTDWVLRVTEGRQSTARGEREGDEEPSWKVKLQAWQQLESALRDCAGLYKKNPFLHQQLLPLMHRVLTAEPTLPVVACVLKTLQLLVQLLLQPRGVEGAQQLQQQLRALLPDALGKLKVNNRPVQAAACHCIGTYLASLPIDVVVGDLLPVKEKVAHYQKLLLDELTKAVGQQAGKPALQKVAAVLLTAARAAAEDGNASVRAAGVGLLAAVSKHAEGDAIVEDTVQKLSEQKRQQLQKVLASSGSLSVTGNLSQPPASSPRRPLSQSAAAQGVPFSRMRSRGIAAAAAASERQGGAVAASSAKAVRRQAHSTVLPGSAGAKLPLQRSGTASVLSGGSSASASHAACSAAALWEVPHAAVSPQDAEKHTRAVLPAELLQGLDATIGQERKRAYQALESWCRRACDCSLCSSENGQMEMEGKADACRLEACRRSAVHILLHLRTKLRGFRERTAVLEDACISCLQAIVGGLLLPEPVFLATAAAAKDSAYSGPSIVTPRCATNGKKRSLPPVDRSIVNIVLEPLGDRLGDPRVGSGILTIGLLLSLSVSTPTTVAAQLALMTDGRVAGGRFMQGVCALLELLLQQWGLQAFSPPKQLLILVRQMLEPNKGPRSVVFPLLKRLHAELGDKAITAMLVAHPLPDDVKHALKQQRQLQPQQPQQSVDISGPVWSGASAALTAGAAAAASAVAAAAACRDSSPRSSSTPTKGSVAQYITSDLLQRMQHGYQEDVVLKALNELMHILVAKAGDRAKPEGLSGLLGALRRRLADQSSSTRRQVLLCFVALHDHLSNEALSDLFISSSFSPPARLYKQLLTATAECLSDSDKKVSQAAHLATAKWMAAVRLPDALALLDPLFSCGGAAAAPSASQRPLLGNPLRRANSIGGAMLMPPQTKAARLRDAVFALMAIAMPLDPSQEAALLQSLVPQLLDALQEQLRGESAALPTPASALLSLLIHEGCSAGAVVQVLQQRQSTQCNGPAGEAAALNSILLSPDSLKLLLDARQETRRIIQSSSSLTAPGSTKPLPEEPLHRLKSTDPASDDASQAENPTIAHDSPTCMKCTDSPVETLSTRSQRIQKNNGAAFVTSRRHPHALRDDLLHELKGRLDSSLIQVMFPPTSASPSAPGSRQILPQLSQLQAAHDAWKGLFGAEGCESTVLPGQQRRTPKLNNPLQGDQSITDILLKWIALCIVEVQHQQQRSVQALESLCVLLQMVQLVLQPYYSLHLELPLYEQQQILQHLLDVGSAPAATAGVKGSQTPKPVLKQIRFLVRETLQLLAAVAQDRLRFLSAVHRSLIRCKNRELLVDLMAAMTRALGHHVHLQLQSKTFLVSNSEALSDFLSQQCAARFFCLLTDAKASEEQRNIAFHFLVLCNLAVKGGALHLLPSLTPECRARLVEATKQTAASGPSQSWLESLSSRSADGCTSPTPEELASLHPVEAVLSRSSMSEPAGSDMPPESTSVEAEILDSSAAALTNAVAHADALLQMGGEEMHRQASALEGWLTAARELRMQSQAFDAAFTSLFAGIVQQTRSFIPRSEPSGECPPDEHTVTTKASIEQLCCLTALKTWCAELQLRSLPRATFGAHCLLFLLTSASPNFNSSAAMAVTTAAWDAARKAREGALAETSEAHTQPQHSEQPYSRRNGRQYIQLTSVGDTVLNAHPLSTRFLLDGITRALDFFFEPQHFETLHSAGLSFQGAASVLLLAEAITRRRMQHYRTPSTSSSKQKGSHMLHPSIPADLKKGILPPLQDKELLQRCCSCLLHCMGRYQDHIYRSPIAMDQRFGAVRYLVTFLLNQVLGRNILQGDIRVLSCIAECCFAQAAHALGSSAQEAQHGRTETLWRLVSKIHKKAVPLLEKHATSVVQCKEGASDTGFSEVQMQQKVVQALSILELISTVVTSLSRLDGAYHAANLRIEQRQQQQEAVQLQPETKGQALAAGEETRDTTLSALERDKLIFLVYAKLFMYTFVSLCPTLLRIHLDAAGITESAERAARLERLLRGSDILDNGDSEMAADNVVPHAEERRFLPQIRGAEEACRGLRSFTCEGIPTVPLGYDTQQLLAFHRNYLEETGKCQSEDCTMQVDSPSSSSEDAWTDVKTKLQGRGRALCGLVRRGGLDPSPDQPSGGTERSWPSLSGNSIEQQPYDSNDDFTLHPLMQKVRQCLLSSGQHRAILQPCSSEKGRHGSFEGAEHKGVRMVRFCAGTSAALPHHKLATLRAETANPDSVPTEWLDFATVASSYKLDIQTSHASCPASAAYGNAAAARNSESGGSARPGMPECGGGQQDEALRNAVAGTGTVCLTSEAKQCTTDQSIAGDYDRAAVSTLARSIKRPARPGQQRQTVGSVGRSNSMRDMGGHSCDSPASPKTASKLPQCYNSRPSGASCLPMSLNERPLRGSSLSAIKQSFLRRFSKPESTRCSLPTSSSAH</sequence>
<feature type="region of interest" description="Disordered" evidence="4">
    <location>
        <begin position="1601"/>
        <end position="1647"/>
    </location>
</feature>
<dbReference type="PANTHER" id="PTHR12609">
    <property type="entry name" value="MICROTUBULE ASSOCIATED PROTEIN XMAP215"/>
    <property type="match status" value="1"/>
</dbReference>
<evidence type="ECO:0000313" key="7">
    <source>
        <dbReference type="RefSeq" id="XP_026192938.1"/>
    </source>
</evidence>
<dbReference type="SMART" id="SM01349">
    <property type="entry name" value="TOG"/>
    <property type="match status" value="1"/>
</dbReference>
<feature type="compositionally biased region" description="Basic and acidic residues" evidence="4">
    <location>
        <begin position="1616"/>
        <end position="1626"/>
    </location>
</feature>
<feature type="region of interest" description="Disordered" evidence="4">
    <location>
        <begin position="840"/>
        <end position="867"/>
    </location>
</feature>
<feature type="compositionally biased region" description="Polar residues" evidence="4">
    <location>
        <begin position="2927"/>
        <end position="2941"/>
    </location>
</feature>
<organism evidence="6 7">
    <name type="scientific">Cyclospora cayetanensis</name>
    <dbReference type="NCBI Taxonomy" id="88456"/>
    <lineage>
        <taxon>Eukaryota</taxon>
        <taxon>Sar</taxon>
        <taxon>Alveolata</taxon>
        <taxon>Apicomplexa</taxon>
        <taxon>Conoidasida</taxon>
        <taxon>Coccidia</taxon>
        <taxon>Eucoccidiorida</taxon>
        <taxon>Eimeriorina</taxon>
        <taxon>Eimeriidae</taxon>
        <taxon>Cyclospora</taxon>
    </lineage>
</organism>
<feature type="region of interest" description="Disordered" evidence="4">
    <location>
        <begin position="2665"/>
        <end position="2685"/>
    </location>
</feature>
<accession>A0A6P6RYI1</accession>
<dbReference type="OrthoDB" id="205662at2759"/>
<reference evidence="7" key="1">
    <citation type="submission" date="2025-08" db="UniProtKB">
        <authorList>
            <consortium name="RefSeq"/>
        </authorList>
    </citation>
    <scope>IDENTIFICATION</scope>
</reference>
<keyword evidence="2" id="KW-0963">Cytoplasm</keyword>
<evidence type="ECO:0000313" key="6">
    <source>
        <dbReference type="Proteomes" id="UP000515125"/>
    </source>
</evidence>
<feature type="compositionally biased region" description="Basic residues" evidence="4">
    <location>
        <begin position="46"/>
        <end position="58"/>
    </location>
</feature>
<keyword evidence="3" id="KW-0206">Cytoskeleton</keyword>
<feature type="region of interest" description="Disordered" evidence="4">
    <location>
        <begin position="2854"/>
        <end position="2874"/>
    </location>
</feature>
<dbReference type="RefSeq" id="XP_026192938.1">
    <property type="nucleotide sequence ID" value="XM_026337153.1"/>
</dbReference>
<feature type="region of interest" description="Disordered" evidence="4">
    <location>
        <begin position="1998"/>
        <end position="2021"/>
    </location>
</feature>
<feature type="compositionally biased region" description="Basic and acidic residues" evidence="4">
    <location>
        <begin position="1"/>
        <end position="10"/>
    </location>
</feature>
<feature type="compositionally biased region" description="Low complexity" evidence="4">
    <location>
        <begin position="1998"/>
        <end position="2010"/>
    </location>
</feature>
<feature type="region of interest" description="Disordered" evidence="4">
    <location>
        <begin position="2917"/>
        <end position="2963"/>
    </location>
</feature>
<feature type="region of interest" description="Disordered" evidence="4">
    <location>
        <begin position="2702"/>
        <end position="2741"/>
    </location>
</feature>
<feature type="compositionally biased region" description="Polar residues" evidence="4">
    <location>
        <begin position="1601"/>
        <end position="1611"/>
    </location>
</feature>
<dbReference type="Gene3D" id="1.25.10.10">
    <property type="entry name" value="Leucine-rich Repeat Variant"/>
    <property type="match status" value="3"/>
</dbReference>
<feature type="region of interest" description="Disordered" evidence="4">
    <location>
        <begin position="219"/>
        <end position="254"/>
    </location>
</feature>
<feature type="compositionally biased region" description="Polar residues" evidence="4">
    <location>
        <begin position="2667"/>
        <end position="2682"/>
    </location>
</feature>
<proteinExistence type="predicted"/>
<feature type="compositionally biased region" description="Polar residues" evidence="4">
    <location>
        <begin position="840"/>
        <end position="850"/>
    </location>
</feature>
<feature type="region of interest" description="Disordered" evidence="4">
    <location>
        <begin position="141"/>
        <end position="206"/>
    </location>
</feature>
<dbReference type="InterPro" id="IPR016024">
    <property type="entry name" value="ARM-type_fold"/>
</dbReference>
<dbReference type="GO" id="GO:0030951">
    <property type="term" value="P:establishment or maintenance of microtubule cytoskeleton polarity"/>
    <property type="evidence" value="ECO:0007669"/>
    <property type="project" value="InterPro"/>
</dbReference>
<comment type="subcellular location">
    <subcellularLocation>
        <location evidence="1">Cytoplasm</location>
        <location evidence="1">Cytoskeleton</location>
    </subcellularLocation>
</comment>
<evidence type="ECO:0000256" key="2">
    <source>
        <dbReference type="ARBA" id="ARBA00022490"/>
    </source>
</evidence>
<feature type="compositionally biased region" description="Basic and acidic residues" evidence="4">
    <location>
        <begin position="141"/>
        <end position="150"/>
    </location>
</feature>
<dbReference type="SUPFAM" id="SSF48371">
    <property type="entry name" value="ARM repeat"/>
    <property type="match status" value="1"/>
</dbReference>
<feature type="compositionally biased region" description="Basic and acidic residues" evidence="4">
    <location>
        <begin position="59"/>
        <end position="87"/>
    </location>
</feature>
<protein>
    <submittedName>
        <fullName evidence="7">Uncharacterized protein LOC34621953</fullName>
    </submittedName>
</protein>
<evidence type="ECO:0000256" key="3">
    <source>
        <dbReference type="ARBA" id="ARBA00023212"/>
    </source>
</evidence>
<dbReference type="GO" id="GO:0005856">
    <property type="term" value="C:cytoskeleton"/>
    <property type="evidence" value="ECO:0007669"/>
    <property type="project" value="UniProtKB-SubCell"/>
</dbReference>
<dbReference type="Proteomes" id="UP000515125">
    <property type="component" value="Unplaced"/>
</dbReference>
<dbReference type="InterPro" id="IPR048491">
    <property type="entry name" value="XMAP215_CLASP_TOG"/>
</dbReference>
<evidence type="ECO:0000259" key="5">
    <source>
        <dbReference type="SMART" id="SM01349"/>
    </source>
</evidence>
<dbReference type="Pfam" id="PF21041">
    <property type="entry name" value="XMAP215_CLASP_TOG"/>
    <property type="match status" value="1"/>
</dbReference>
<dbReference type="GO" id="GO:0007051">
    <property type="term" value="P:spindle organization"/>
    <property type="evidence" value="ECO:0007669"/>
    <property type="project" value="InterPro"/>
</dbReference>
<dbReference type="InterPro" id="IPR034085">
    <property type="entry name" value="TOG"/>
</dbReference>
<dbReference type="InterPro" id="IPR045110">
    <property type="entry name" value="XMAP215"/>
</dbReference>